<dbReference type="GO" id="GO:0005829">
    <property type="term" value="C:cytosol"/>
    <property type="evidence" value="ECO:0007669"/>
    <property type="project" value="TreeGrafter"/>
</dbReference>
<dbReference type="PATRIC" id="fig|405446.3.peg.1339"/>
<dbReference type="GO" id="GO:0006744">
    <property type="term" value="P:ubiquinone biosynthetic process"/>
    <property type="evidence" value="ECO:0007669"/>
    <property type="project" value="UniProtKB-UniRule"/>
</dbReference>
<keyword evidence="1" id="KW-0831">Ubiquinone biosynthesis</keyword>
<keyword evidence="1" id="KW-0963">Cytoplasm</keyword>
<dbReference type="OrthoDB" id="5297354at2"/>
<dbReference type="PANTHER" id="PTHR38040:SF1">
    <property type="entry name" value="UBIQUINONE BIOSYNTHESIS ACCESSORY FACTOR UBIK"/>
    <property type="match status" value="1"/>
</dbReference>
<gene>
    <name evidence="1" type="primary">ubiK</name>
    <name evidence="2" type="ORF">ABB27_09290</name>
</gene>
<comment type="function">
    <text evidence="1">Required for efficient ubiquinone (coenzyme Q) biosynthesis. UbiK is probably an accessory factor of Ubi enzymes and facilitates ubiquinone biosynthesis by acting as an assembly factor, a targeting factor, or both.</text>
</comment>
<evidence type="ECO:0000256" key="1">
    <source>
        <dbReference type="HAMAP-Rule" id="MF_02216"/>
    </source>
</evidence>
<dbReference type="InterPro" id="IPR007475">
    <property type="entry name" value="UbiK"/>
</dbReference>
<comment type="caution">
    <text evidence="2">The sequence shown here is derived from an EMBL/GenBank/DDBJ whole genome shotgun (WGS) entry which is preliminary data.</text>
</comment>
<keyword evidence="3" id="KW-1185">Reference proteome</keyword>
<dbReference type="Proteomes" id="UP000051863">
    <property type="component" value="Unassembled WGS sequence"/>
</dbReference>
<evidence type="ECO:0000313" key="3">
    <source>
        <dbReference type="Proteomes" id="UP000051863"/>
    </source>
</evidence>
<dbReference type="HAMAP" id="MF_02216">
    <property type="entry name" value="UbiK"/>
    <property type="match status" value="1"/>
</dbReference>
<proteinExistence type="inferred from homology"/>
<protein>
    <recommendedName>
        <fullName evidence="1">Ubiquinone biosynthesis accessory factor UbiK</fullName>
    </recommendedName>
</protein>
<dbReference type="EMBL" id="LDJJ01000030">
    <property type="protein sequence ID" value="KRG67521.1"/>
    <property type="molecule type" value="Genomic_DNA"/>
</dbReference>
<name>A0A0R0CPH7_9GAMM</name>
<comment type="pathway">
    <text evidence="1">Cofactor biosynthesis; ubiquinone biosynthesis.</text>
</comment>
<comment type="similarity">
    <text evidence="1">Belongs to the UbiK family.</text>
</comment>
<dbReference type="NCBIfam" id="NF047835">
    <property type="entry name" value="UbiqAccUbiK"/>
    <property type="match status" value="1"/>
</dbReference>
<reference evidence="2 3" key="1">
    <citation type="submission" date="2015-05" db="EMBL/GenBank/DDBJ databases">
        <title>Genome sequencing and analysis of members of genus Stenotrophomonas.</title>
        <authorList>
            <person name="Patil P.P."/>
            <person name="Midha S."/>
            <person name="Patil P.B."/>
        </authorList>
    </citation>
    <scope>NUCLEOTIDE SEQUENCE [LARGE SCALE GENOMIC DNA]</scope>
    <source>
        <strain evidence="2 3">DSM 18941</strain>
    </source>
</reference>
<dbReference type="AlphaFoldDB" id="A0A0R0CPH7"/>
<dbReference type="RefSeq" id="WP_057628416.1">
    <property type="nucleotide sequence ID" value="NZ_LDJJ01000030.1"/>
</dbReference>
<organism evidence="2 3">
    <name type="scientific">Stenotrophomonas terrae</name>
    <dbReference type="NCBI Taxonomy" id="405446"/>
    <lineage>
        <taxon>Bacteria</taxon>
        <taxon>Pseudomonadati</taxon>
        <taxon>Pseudomonadota</taxon>
        <taxon>Gammaproteobacteria</taxon>
        <taxon>Lysobacterales</taxon>
        <taxon>Lysobacteraceae</taxon>
        <taxon>Stenotrophomonas</taxon>
    </lineage>
</organism>
<sequence length="85" mass="9626">MIDLNHIDELARRLSSLVPPGLRESREELQATFKTALQAGLSKLDLVTREEFEVQRAVLLRTREKLDALEQAVVALENRVSDKNA</sequence>
<dbReference type="UniPathway" id="UPA00232"/>
<accession>A0A0R0CPH7</accession>
<dbReference type="PANTHER" id="PTHR38040">
    <property type="entry name" value="UBIQUINONE BIOSYNTHESIS ACCESSORY FACTOR UBIK"/>
    <property type="match status" value="1"/>
</dbReference>
<evidence type="ECO:0000313" key="2">
    <source>
        <dbReference type="EMBL" id="KRG67521.1"/>
    </source>
</evidence>
<dbReference type="Pfam" id="PF04380">
    <property type="entry name" value="BMFP"/>
    <property type="match status" value="1"/>
</dbReference>
<comment type="subcellular location">
    <subcellularLocation>
        <location evidence="1">Cytoplasm</location>
    </subcellularLocation>
</comment>